<keyword evidence="3" id="KW-1185">Reference proteome</keyword>
<reference evidence="2" key="1">
    <citation type="journal article" date="2020" name="Stud. Mycol.">
        <title>101 Dothideomycetes genomes: a test case for predicting lifestyles and emergence of pathogens.</title>
        <authorList>
            <person name="Haridas S."/>
            <person name="Albert R."/>
            <person name="Binder M."/>
            <person name="Bloem J."/>
            <person name="Labutti K."/>
            <person name="Salamov A."/>
            <person name="Andreopoulos B."/>
            <person name="Baker S."/>
            <person name="Barry K."/>
            <person name="Bills G."/>
            <person name="Bluhm B."/>
            <person name="Cannon C."/>
            <person name="Castanera R."/>
            <person name="Culley D."/>
            <person name="Daum C."/>
            <person name="Ezra D."/>
            <person name="Gonzalez J."/>
            <person name="Henrissat B."/>
            <person name="Kuo A."/>
            <person name="Liang C."/>
            <person name="Lipzen A."/>
            <person name="Lutzoni F."/>
            <person name="Magnuson J."/>
            <person name="Mondo S."/>
            <person name="Nolan M."/>
            <person name="Ohm R."/>
            <person name="Pangilinan J."/>
            <person name="Park H.-J."/>
            <person name="Ramirez L."/>
            <person name="Alfaro M."/>
            <person name="Sun H."/>
            <person name="Tritt A."/>
            <person name="Yoshinaga Y."/>
            <person name="Zwiers L.-H."/>
            <person name="Turgeon B."/>
            <person name="Goodwin S."/>
            <person name="Spatafora J."/>
            <person name="Crous P."/>
            <person name="Grigoriev I."/>
        </authorList>
    </citation>
    <scope>NUCLEOTIDE SEQUENCE</scope>
    <source>
        <strain evidence="2">CBS 119687</strain>
    </source>
</reference>
<dbReference type="GeneID" id="54410753"/>
<feature type="compositionally biased region" description="Polar residues" evidence="1">
    <location>
        <begin position="125"/>
        <end position="145"/>
    </location>
</feature>
<protein>
    <submittedName>
        <fullName evidence="2">Uncharacterized protein</fullName>
    </submittedName>
</protein>
<dbReference type="EMBL" id="ML977503">
    <property type="protein sequence ID" value="KAF2130973.1"/>
    <property type="molecule type" value="Genomic_DNA"/>
</dbReference>
<evidence type="ECO:0000313" key="3">
    <source>
        <dbReference type="Proteomes" id="UP000799771"/>
    </source>
</evidence>
<evidence type="ECO:0000256" key="1">
    <source>
        <dbReference type="SAM" id="MobiDB-lite"/>
    </source>
</evidence>
<dbReference type="RefSeq" id="XP_033525360.1">
    <property type="nucleotide sequence ID" value="XM_033670321.1"/>
</dbReference>
<evidence type="ECO:0000313" key="2">
    <source>
        <dbReference type="EMBL" id="KAF2130973.1"/>
    </source>
</evidence>
<gene>
    <name evidence="2" type="ORF">P153DRAFT_384187</name>
</gene>
<sequence>MQILAPQTTTVSSYPIALWHDAPDQNNLADRYSATAWGFLIAPFLIQHSGTRIRGVRSSAVGLAVAHSLPARWNDTVPDNLIIKSEQSLAEPLQHGTLFGRPPVKRRTPFYQMRGTGAVNHHHASSPSQLSNAELKSPTCNNTPRFHTPAASVL</sequence>
<feature type="region of interest" description="Disordered" evidence="1">
    <location>
        <begin position="118"/>
        <end position="154"/>
    </location>
</feature>
<accession>A0A6A6AIB0</accession>
<proteinExistence type="predicted"/>
<dbReference type="AlphaFoldDB" id="A0A6A6AIB0"/>
<organism evidence="2 3">
    <name type="scientific">Dothidotthia symphoricarpi CBS 119687</name>
    <dbReference type="NCBI Taxonomy" id="1392245"/>
    <lineage>
        <taxon>Eukaryota</taxon>
        <taxon>Fungi</taxon>
        <taxon>Dikarya</taxon>
        <taxon>Ascomycota</taxon>
        <taxon>Pezizomycotina</taxon>
        <taxon>Dothideomycetes</taxon>
        <taxon>Pleosporomycetidae</taxon>
        <taxon>Pleosporales</taxon>
        <taxon>Dothidotthiaceae</taxon>
        <taxon>Dothidotthia</taxon>
    </lineage>
</organism>
<dbReference type="Proteomes" id="UP000799771">
    <property type="component" value="Unassembled WGS sequence"/>
</dbReference>
<name>A0A6A6AIB0_9PLEO</name>